<evidence type="ECO:0000313" key="1">
    <source>
        <dbReference type="EMBL" id="PWN51418.1"/>
    </source>
</evidence>
<keyword evidence="2" id="KW-1185">Reference proteome</keyword>
<reference evidence="1 2" key="1">
    <citation type="journal article" date="2018" name="Mol. Biol. Evol.">
        <title>Broad Genomic Sampling Reveals a Smut Pathogenic Ancestry of the Fungal Clade Ustilaginomycotina.</title>
        <authorList>
            <person name="Kijpornyongpan T."/>
            <person name="Mondo S.J."/>
            <person name="Barry K."/>
            <person name="Sandor L."/>
            <person name="Lee J."/>
            <person name="Lipzen A."/>
            <person name="Pangilinan J."/>
            <person name="LaButti K."/>
            <person name="Hainaut M."/>
            <person name="Henrissat B."/>
            <person name="Grigoriev I.V."/>
            <person name="Spatafora J.W."/>
            <person name="Aime M.C."/>
        </authorList>
    </citation>
    <scope>NUCLEOTIDE SEQUENCE [LARGE SCALE GENOMIC DNA]</scope>
    <source>
        <strain evidence="1 2">SA 807</strain>
    </source>
</reference>
<protein>
    <submittedName>
        <fullName evidence="1">EF-hand</fullName>
    </submittedName>
</protein>
<gene>
    <name evidence="1" type="ORF">IE53DRAFT_313953</name>
</gene>
<sequence>MQSPSPAQGSTITLSPIERPAFAYLFQLADPLKSGIVTGDDAVKFFEKSGLPRATLGQIWSIADSANNGFLTPPSFSIALRLISHAQKGEQVTEAIAKSPSNPPTFEGITLPLVSQSTGPSTNPLGVMEIKPEDRARYTRIFVNAGPQGGLIDGEKAKEIFVKSKLPFDKLGAIWNLADTQARGSLDLTDFIIGMHFIQNTMNGSLNSIPAVLPAGLYEQAKGGPSSSTFRAFAPPIGHPSSPIAAQTTGGSAGGIQRQFTGPAVSRTFSPPPPLQNVSVFRSPPPPVNPGKNSAWDVTADEKTRSDRFFDGLDTENKGVLEGSAVVPFFMQSKLSESVLAHVWDLSDITQSGTLSRDEFAVAMHLINGQLAGKELPQELPQSLVPPSMRGMNLPEAVNPQQSDTQKDLFSLMDDDTPPLPISAASAFIAPSSTLSRQTVTSPAAAPAAQAPKSSGPFDDDFFGESSSTPQKASFAVTPMLTGGSSSGAGVKSPQVPGTPSLSATQPLNDQSADFGNKSIQLQSTSKAVADLQTKRTGLEAAVTQGAASIAEIETRLATVRSQHESETKLVKDLETRHQTQSDELKKLREDVIREESSLSALKAEKDELEQSVMRDREDIRDLKKRMNEVQQETKMLKESLEKLKKEARQQKGLVAIGKKQLGTAESERE</sequence>
<accession>A0ACD0P007</accession>
<dbReference type="Proteomes" id="UP000245626">
    <property type="component" value="Unassembled WGS sequence"/>
</dbReference>
<dbReference type="EMBL" id="KZ819845">
    <property type="protein sequence ID" value="PWN51418.1"/>
    <property type="molecule type" value="Genomic_DNA"/>
</dbReference>
<feature type="non-terminal residue" evidence="1">
    <location>
        <position position="670"/>
    </location>
</feature>
<evidence type="ECO:0000313" key="2">
    <source>
        <dbReference type="Proteomes" id="UP000245626"/>
    </source>
</evidence>
<organism evidence="1 2">
    <name type="scientific">Violaceomyces palustris</name>
    <dbReference type="NCBI Taxonomy" id="1673888"/>
    <lineage>
        <taxon>Eukaryota</taxon>
        <taxon>Fungi</taxon>
        <taxon>Dikarya</taxon>
        <taxon>Basidiomycota</taxon>
        <taxon>Ustilaginomycotina</taxon>
        <taxon>Ustilaginomycetes</taxon>
        <taxon>Violaceomycetales</taxon>
        <taxon>Violaceomycetaceae</taxon>
        <taxon>Violaceomyces</taxon>
    </lineage>
</organism>
<name>A0ACD0P007_9BASI</name>
<proteinExistence type="predicted"/>